<accession>A0A699R333</accession>
<dbReference type="EMBL" id="BKCJ011075728">
    <property type="protein sequence ID" value="GFC80580.1"/>
    <property type="molecule type" value="Genomic_DNA"/>
</dbReference>
<gene>
    <name evidence="1" type="ORF">Tci_852550</name>
</gene>
<evidence type="ECO:0000313" key="1">
    <source>
        <dbReference type="EMBL" id="GFC80580.1"/>
    </source>
</evidence>
<protein>
    <submittedName>
        <fullName evidence="1">Uncharacterized protein</fullName>
    </submittedName>
</protein>
<comment type="caution">
    <text evidence="1">The sequence shown here is derived from an EMBL/GenBank/DDBJ whole genome shotgun (WGS) entry which is preliminary data.</text>
</comment>
<dbReference type="AlphaFoldDB" id="A0A699R333"/>
<reference evidence="1" key="1">
    <citation type="journal article" date="2019" name="Sci. Rep.">
        <title>Draft genome of Tanacetum cinerariifolium, the natural source of mosquito coil.</title>
        <authorList>
            <person name="Yamashiro T."/>
            <person name="Shiraishi A."/>
            <person name="Satake H."/>
            <person name="Nakayama K."/>
        </authorList>
    </citation>
    <scope>NUCLEOTIDE SEQUENCE</scope>
</reference>
<organism evidence="1">
    <name type="scientific">Tanacetum cinerariifolium</name>
    <name type="common">Dalmatian daisy</name>
    <name type="synonym">Chrysanthemum cinerariifolium</name>
    <dbReference type="NCBI Taxonomy" id="118510"/>
    <lineage>
        <taxon>Eukaryota</taxon>
        <taxon>Viridiplantae</taxon>
        <taxon>Streptophyta</taxon>
        <taxon>Embryophyta</taxon>
        <taxon>Tracheophyta</taxon>
        <taxon>Spermatophyta</taxon>
        <taxon>Magnoliopsida</taxon>
        <taxon>eudicotyledons</taxon>
        <taxon>Gunneridae</taxon>
        <taxon>Pentapetalae</taxon>
        <taxon>asterids</taxon>
        <taxon>campanulids</taxon>
        <taxon>Asterales</taxon>
        <taxon>Asteraceae</taxon>
        <taxon>Asteroideae</taxon>
        <taxon>Anthemideae</taxon>
        <taxon>Anthemidinae</taxon>
        <taxon>Tanacetum</taxon>
    </lineage>
</organism>
<sequence>MSAKRTSWNEFSSAMASAVICLEDVETDIGEEHVLDDTVVAAAQEVVSTATPEDVLTTLLKDVHDEFILSHAPPTPPP</sequence>
<name>A0A699R333_TANCI</name>
<proteinExistence type="predicted"/>